<keyword evidence="2" id="KW-1185">Reference proteome</keyword>
<sequence length="186" mass="19767">MAAVVLAAGGVTTGGLYRMAHRDGGVAQRNDTLPELCEIVSPTTLAKARTTNGDARYSVSTKIETSCVWDQTLGRDGAGMRTLVVNIGKPHNPELLFDSYLQTQTQGQASEVTTLDGVGDAAKSVLTAKRSDPRAVSGHVVRKGEHVIAVRYVGADPSLFTKEAKPDMTELQSMSRAVLDEVLGKL</sequence>
<evidence type="ECO:0000313" key="1">
    <source>
        <dbReference type="EMBL" id="MDX8052059.1"/>
    </source>
</evidence>
<reference evidence="1 2" key="2">
    <citation type="submission" date="2023-11" db="EMBL/GenBank/DDBJ databases">
        <authorList>
            <person name="Lara A.C."/>
            <person name="Chronakova A."/>
        </authorList>
    </citation>
    <scope>NUCLEOTIDE SEQUENCE [LARGE SCALE GENOMIC DNA]</scope>
    <source>
        <strain evidence="1 2">BCCO 10_0798</strain>
    </source>
</reference>
<dbReference type="RefSeq" id="WP_319985952.1">
    <property type="nucleotide sequence ID" value="NZ_JAXAVV010000010.1"/>
</dbReference>
<protein>
    <recommendedName>
        <fullName evidence="3">DUF3558 domain-containing protein</fullName>
    </recommendedName>
</protein>
<organism evidence="1 2">
    <name type="scientific">Lentzea kristufekii</name>
    <dbReference type="NCBI Taxonomy" id="3095430"/>
    <lineage>
        <taxon>Bacteria</taxon>
        <taxon>Bacillati</taxon>
        <taxon>Actinomycetota</taxon>
        <taxon>Actinomycetes</taxon>
        <taxon>Pseudonocardiales</taxon>
        <taxon>Pseudonocardiaceae</taxon>
        <taxon>Lentzea</taxon>
    </lineage>
</organism>
<name>A0ABU4TUS5_9PSEU</name>
<evidence type="ECO:0008006" key="3">
    <source>
        <dbReference type="Google" id="ProtNLM"/>
    </source>
</evidence>
<dbReference type="Proteomes" id="UP001271792">
    <property type="component" value="Unassembled WGS sequence"/>
</dbReference>
<reference evidence="1 2" key="1">
    <citation type="submission" date="2023-11" db="EMBL/GenBank/DDBJ databases">
        <title>Lentzea sokolovensis, sp. nov., Lentzea kristufkii, sp. nov., and Lentzea miocenensis, sp. nov., rare actinobacteria from Sokolov Coal Basin, Miocene lacustrine sediment, Czech Republic.</title>
        <authorList>
            <person name="Lara A."/>
            <person name="Kotroba L."/>
            <person name="Nouioui I."/>
            <person name="Neumann-Schaal M."/>
            <person name="Mast Y."/>
            <person name="Chronakova A."/>
        </authorList>
    </citation>
    <scope>NUCLEOTIDE SEQUENCE [LARGE SCALE GENOMIC DNA]</scope>
    <source>
        <strain evidence="1 2">BCCO 10_0798</strain>
    </source>
</reference>
<evidence type="ECO:0000313" key="2">
    <source>
        <dbReference type="Proteomes" id="UP001271792"/>
    </source>
</evidence>
<accession>A0ABU4TUS5</accession>
<dbReference type="EMBL" id="JAXAVV010000010">
    <property type="protein sequence ID" value="MDX8052059.1"/>
    <property type="molecule type" value="Genomic_DNA"/>
</dbReference>
<proteinExistence type="predicted"/>
<gene>
    <name evidence="1" type="ORF">SK571_21945</name>
</gene>
<comment type="caution">
    <text evidence="1">The sequence shown here is derived from an EMBL/GenBank/DDBJ whole genome shotgun (WGS) entry which is preliminary data.</text>
</comment>